<comment type="caution">
    <text evidence="1">The sequence shown here is derived from an EMBL/GenBank/DDBJ whole genome shotgun (WGS) entry which is preliminary data.</text>
</comment>
<evidence type="ECO:0000313" key="2">
    <source>
        <dbReference type="Proteomes" id="UP000075321"/>
    </source>
</evidence>
<dbReference type="PATRIC" id="fig|1008153.3.peg.4497"/>
<keyword evidence="2" id="KW-1185">Reference proteome</keyword>
<gene>
    <name evidence="1" type="ORF">HAPAU_41900</name>
</gene>
<evidence type="ECO:0000313" key="1">
    <source>
        <dbReference type="EMBL" id="KYH23710.1"/>
    </source>
</evidence>
<sequence length="49" mass="5710">MGAQTQAVKEYTTIRVTPDVADELHDRKERGESYDDVLRRILNLGEYEK</sequence>
<organism evidence="1 2">
    <name type="scientific">Halalkalicoccus paucihalophilus</name>
    <dbReference type="NCBI Taxonomy" id="1008153"/>
    <lineage>
        <taxon>Archaea</taxon>
        <taxon>Methanobacteriati</taxon>
        <taxon>Methanobacteriota</taxon>
        <taxon>Stenosarchaea group</taxon>
        <taxon>Halobacteria</taxon>
        <taxon>Halobacteriales</taxon>
        <taxon>Halococcaceae</taxon>
        <taxon>Halalkalicoccus</taxon>
    </lineage>
</organism>
<dbReference type="EMBL" id="LTAZ01000023">
    <property type="protein sequence ID" value="KYH23710.1"/>
    <property type="molecule type" value="Genomic_DNA"/>
</dbReference>
<dbReference type="AlphaFoldDB" id="A0A151A824"/>
<evidence type="ECO:0008006" key="3">
    <source>
        <dbReference type="Google" id="ProtNLM"/>
    </source>
</evidence>
<protein>
    <recommendedName>
        <fullName evidence="3">Ribbon-helix-helix protein CopG domain-containing protein</fullName>
    </recommendedName>
</protein>
<dbReference type="Proteomes" id="UP000075321">
    <property type="component" value="Unassembled WGS sequence"/>
</dbReference>
<reference evidence="1 2" key="1">
    <citation type="submission" date="2016-02" db="EMBL/GenBank/DDBJ databases">
        <title>Genome sequence of Halalkalicoccus paucihalophilus DSM 24557.</title>
        <authorList>
            <person name="Poehlein A."/>
            <person name="Daniel R."/>
        </authorList>
    </citation>
    <scope>NUCLEOTIDE SEQUENCE [LARGE SCALE GENOMIC DNA]</scope>
    <source>
        <strain evidence="1 2">DSM 24557</strain>
    </source>
</reference>
<name>A0A151A824_9EURY</name>
<accession>A0A151A824</accession>
<proteinExistence type="predicted"/>